<dbReference type="PANTHER" id="PTHR31339">
    <property type="entry name" value="PECTIN LYASE-RELATED"/>
    <property type="match status" value="1"/>
</dbReference>
<dbReference type="InterPro" id="IPR012334">
    <property type="entry name" value="Pectin_lyas_fold"/>
</dbReference>
<dbReference type="SMART" id="SM00710">
    <property type="entry name" value="PbH1"/>
    <property type="match status" value="6"/>
</dbReference>
<evidence type="ECO:0000256" key="1">
    <source>
        <dbReference type="SAM" id="SignalP"/>
    </source>
</evidence>
<accession>A0A9X3BIE5</accession>
<dbReference type="InterPro" id="IPR051801">
    <property type="entry name" value="GH28_Enzymes"/>
</dbReference>
<evidence type="ECO:0000259" key="3">
    <source>
        <dbReference type="Pfam" id="PF13229"/>
    </source>
</evidence>
<protein>
    <submittedName>
        <fullName evidence="4">Glycoside hydrolase family 28 protein</fullName>
    </submittedName>
</protein>
<dbReference type="InterPro" id="IPR024535">
    <property type="entry name" value="RHGA/B-epi-like_pectate_lyase"/>
</dbReference>
<reference evidence="4" key="2">
    <citation type="submission" date="2023-04" db="EMBL/GenBank/DDBJ databases">
        <title>Paracnuella aquatica gen. nov., sp. nov., a member of the family Chitinophagaceae isolated from a hot spring.</title>
        <authorList>
            <person name="Wang C."/>
        </authorList>
    </citation>
    <scope>NUCLEOTIDE SEQUENCE</scope>
    <source>
        <strain evidence="4">LB-8</strain>
    </source>
</reference>
<dbReference type="PANTHER" id="PTHR31339:SF9">
    <property type="entry name" value="PLASMIN AND FIBRONECTIN-BINDING PROTEIN A"/>
    <property type="match status" value="1"/>
</dbReference>
<dbReference type="GO" id="GO:0004650">
    <property type="term" value="F:polygalacturonase activity"/>
    <property type="evidence" value="ECO:0007669"/>
    <property type="project" value="InterPro"/>
</dbReference>
<keyword evidence="4" id="KW-0378">Hydrolase</keyword>
<evidence type="ECO:0000313" key="5">
    <source>
        <dbReference type="Proteomes" id="UP001155483"/>
    </source>
</evidence>
<feature type="domain" description="Right handed beta helix" evidence="3">
    <location>
        <begin position="178"/>
        <end position="267"/>
    </location>
</feature>
<dbReference type="InterPro" id="IPR006626">
    <property type="entry name" value="PbH1"/>
</dbReference>
<dbReference type="Pfam" id="PF13229">
    <property type="entry name" value="Beta_helix"/>
    <property type="match status" value="1"/>
</dbReference>
<dbReference type="EMBL" id="JAOTIF010000018">
    <property type="protein sequence ID" value="MCU7551212.1"/>
    <property type="molecule type" value="Genomic_DNA"/>
</dbReference>
<name>A0A9X3BIE5_9BACT</name>
<feature type="domain" description="Rhamnogalacturonase A/B/Epimerase-like pectate lyase" evidence="2">
    <location>
        <begin position="25"/>
        <end position="83"/>
    </location>
</feature>
<dbReference type="InterPro" id="IPR039448">
    <property type="entry name" value="Beta_helix"/>
</dbReference>
<keyword evidence="5" id="KW-1185">Reference proteome</keyword>
<keyword evidence="1" id="KW-0732">Signal</keyword>
<dbReference type="Proteomes" id="UP001155483">
    <property type="component" value="Unassembled WGS sequence"/>
</dbReference>
<organism evidence="4 5">
    <name type="scientific">Paraflavisolibacter caeni</name>
    <dbReference type="NCBI Taxonomy" id="2982496"/>
    <lineage>
        <taxon>Bacteria</taxon>
        <taxon>Pseudomonadati</taxon>
        <taxon>Bacteroidota</taxon>
        <taxon>Chitinophagia</taxon>
        <taxon>Chitinophagales</taxon>
        <taxon>Chitinophagaceae</taxon>
        <taxon>Paraflavisolibacter</taxon>
    </lineage>
</organism>
<evidence type="ECO:0000259" key="2">
    <source>
        <dbReference type="Pfam" id="PF12708"/>
    </source>
</evidence>
<evidence type="ECO:0000313" key="4">
    <source>
        <dbReference type="EMBL" id="MCU7551212.1"/>
    </source>
</evidence>
<comment type="caution">
    <text evidence="4">The sequence shown here is derived from an EMBL/GenBank/DDBJ whole genome shotgun (WGS) entry which is preliminary data.</text>
</comment>
<dbReference type="Gene3D" id="2.160.20.10">
    <property type="entry name" value="Single-stranded right-handed beta-helix, Pectin lyase-like"/>
    <property type="match status" value="1"/>
</dbReference>
<dbReference type="InterPro" id="IPR011050">
    <property type="entry name" value="Pectin_lyase_fold/virulence"/>
</dbReference>
<proteinExistence type="predicted"/>
<sequence length="524" mass="57799">MMKTKFLIVVLLISCSVFAQNKTVFNIKDYGAKGDGKTIDTKAINDAIDAAANAGGGTVYFPGGTFLSYSIRLKSNITLYLDQGCTLLAADSTHGGRYDDPDPGPGNNYQDYGHSHWHNSLIWGENLQNISILGPGLINGRGLSRGFYKHERWEKIGVNAGPYMWEGGANKAISLKLCRNVILKDFTLIYGGHFGILATGVDNLTVDNLKIDTNRDGMDIDCCFNVRISNCTVNSPNDDAIVLKSSYALGYARPTQNVTITNCQVSGYDLGTLYDGTYQRKQFNQVPDQEGPTGRIKFGTESNGGFKNITISNCVFEYCRGLALETVDGALLEDVTITNITMRDIVNSPIFLRLGGRMRGPQGTPIGELRRVLISNVVAYNADSHFATLISGLPGNEIEDVKLNNIRIYYRPIDSPLAKIQKEVPEYEKVYPEPQKFGVLPAYGFFIRHVKNIELNNVEVSFMGKETRPAFILDDVKGADFFRVKAQKAGTAPLYQLKNVEGFNLKDGGEIPDKKISRTPQLSF</sequence>
<dbReference type="RefSeq" id="WP_279298651.1">
    <property type="nucleotide sequence ID" value="NZ_JAOTIF010000018.1"/>
</dbReference>
<dbReference type="GO" id="GO:0005975">
    <property type="term" value="P:carbohydrate metabolic process"/>
    <property type="evidence" value="ECO:0007669"/>
    <property type="project" value="InterPro"/>
</dbReference>
<feature type="signal peptide" evidence="1">
    <location>
        <begin position="1"/>
        <end position="19"/>
    </location>
</feature>
<reference evidence="4" key="1">
    <citation type="submission" date="2022-09" db="EMBL/GenBank/DDBJ databases">
        <authorList>
            <person name="Yuan C."/>
            <person name="Ke Z."/>
        </authorList>
    </citation>
    <scope>NUCLEOTIDE SEQUENCE</scope>
    <source>
        <strain evidence="4">LB-8</strain>
    </source>
</reference>
<gene>
    <name evidence="4" type="ORF">OCK74_18975</name>
</gene>
<dbReference type="AlphaFoldDB" id="A0A9X3BIE5"/>
<dbReference type="SUPFAM" id="SSF51126">
    <property type="entry name" value="Pectin lyase-like"/>
    <property type="match status" value="1"/>
</dbReference>
<feature type="chain" id="PRO_5040858886" evidence="1">
    <location>
        <begin position="20"/>
        <end position="524"/>
    </location>
</feature>
<dbReference type="Pfam" id="PF12708">
    <property type="entry name" value="Pect-lyase_RHGA_epim"/>
    <property type="match status" value="1"/>
</dbReference>